<dbReference type="Pfam" id="PF07885">
    <property type="entry name" value="Ion_trans_2"/>
    <property type="match status" value="4"/>
</dbReference>
<accession>A0A7S4G8R5</accession>
<dbReference type="GO" id="GO:0015271">
    <property type="term" value="F:outward rectifier potassium channel activity"/>
    <property type="evidence" value="ECO:0007669"/>
    <property type="project" value="TreeGrafter"/>
</dbReference>
<keyword evidence="6" id="KW-0406">Ion transport</keyword>
<evidence type="ECO:0000256" key="1">
    <source>
        <dbReference type="ARBA" id="ARBA00004141"/>
    </source>
</evidence>
<comment type="subcellular location">
    <subcellularLocation>
        <location evidence="1">Membrane</location>
        <topology evidence="1">Multi-pass membrane protein</topology>
    </subcellularLocation>
</comment>
<dbReference type="InterPro" id="IPR011992">
    <property type="entry name" value="EF-hand-dom_pair"/>
</dbReference>
<evidence type="ECO:0000256" key="7">
    <source>
        <dbReference type="ARBA" id="ARBA00023136"/>
    </source>
</evidence>
<dbReference type="PROSITE" id="PS00018">
    <property type="entry name" value="EF_HAND_1"/>
    <property type="match status" value="2"/>
</dbReference>
<feature type="domain" description="Potassium channel" evidence="10">
    <location>
        <begin position="474"/>
        <end position="530"/>
    </location>
</feature>
<dbReference type="GO" id="GO:0022841">
    <property type="term" value="F:potassium ion leak channel activity"/>
    <property type="evidence" value="ECO:0007669"/>
    <property type="project" value="TreeGrafter"/>
</dbReference>
<dbReference type="AlphaFoldDB" id="A0A7S4G8R5"/>
<keyword evidence="2" id="KW-0813">Transport</keyword>
<feature type="transmembrane region" description="Helical" evidence="9">
    <location>
        <begin position="416"/>
        <end position="437"/>
    </location>
</feature>
<evidence type="ECO:0000313" key="11">
    <source>
        <dbReference type="EMBL" id="CAE0828911.1"/>
    </source>
</evidence>
<dbReference type="Gene3D" id="1.10.238.10">
    <property type="entry name" value="EF-hand"/>
    <property type="match status" value="1"/>
</dbReference>
<keyword evidence="8" id="KW-0407">Ion channel</keyword>
<dbReference type="GO" id="GO:0005509">
    <property type="term" value="F:calcium ion binding"/>
    <property type="evidence" value="ECO:0007669"/>
    <property type="project" value="InterPro"/>
</dbReference>
<reference evidence="11" key="1">
    <citation type="submission" date="2021-01" db="EMBL/GenBank/DDBJ databases">
        <authorList>
            <person name="Corre E."/>
            <person name="Pelletier E."/>
            <person name="Niang G."/>
            <person name="Scheremetjew M."/>
            <person name="Finn R."/>
            <person name="Kale V."/>
            <person name="Holt S."/>
            <person name="Cochrane G."/>
            <person name="Meng A."/>
            <person name="Brown T."/>
            <person name="Cohen L."/>
        </authorList>
    </citation>
    <scope>NUCLEOTIDE SEQUENCE</scope>
    <source>
        <strain evidence="11">CCMP1594</strain>
    </source>
</reference>
<feature type="transmembrane region" description="Helical" evidence="9">
    <location>
        <begin position="125"/>
        <end position="143"/>
    </location>
</feature>
<dbReference type="InterPro" id="IPR003280">
    <property type="entry name" value="2pore_dom_K_chnl"/>
</dbReference>
<evidence type="ECO:0000256" key="6">
    <source>
        <dbReference type="ARBA" id="ARBA00023065"/>
    </source>
</evidence>
<keyword evidence="4" id="KW-0106">Calcium</keyword>
<evidence type="ECO:0000256" key="5">
    <source>
        <dbReference type="ARBA" id="ARBA00022989"/>
    </source>
</evidence>
<organism evidence="11">
    <name type="scientific">Eutreptiella gymnastica</name>
    <dbReference type="NCBI Taxonomy" id="73025"/>
    <lineage>
        <taxon>Eukaryota</taxon>
        <taxon>Discoba</taxon>
        <taxon>Euglenozoa</taxon>
        <taxon>Euglenida</taxon>
        <taxon>Spirocuta</taxon>
        <taxon>Euglenophyceae</taxon>
        <taxon>Eutreptiales</taxon>
        <taxon>Eutreptiaceae</taxon>
        <taxon>Eutreptiella</taxon>
    </lineage>
</organism>
<dbReference type="PANTHER" id="PTHR11003:SF345">
    <property type="entry name" value="TWIK FAMILY OF POTASSIUM CHANNELS PROTEIN 18"/>
    <property type="match status" value="1"/>
</dbReference>
<evidence type="ECO:0000256" key="8">
    <source>
        <dbReference type="ARBA" id="ARBA00023303"/>
    </source>
</evidence>
<dbReference type="CDD" id="cd00051">
    <property type="entry name" value="EFh"/>
    <property type="match status" value="1"/>
</dbReference>
<evidence type="ECO:0000256" key="3">
    <source>
        <dbReference type="ARBA" id="ARBA00022692"/>
    </source>
</evidence>
<evidence type="ECO:0000259" key="10">
    <source>
        <dbReference type="Pfam" id="PF07885"/>
    </source>
</evidence>
<dbReference type="SUPFAM" id="SSF81324">
    <property type="entry name" value="Voltage-gated potassium channels"/>
    <property type="match status" value="4"/>
</dbReference>
<dbReference type="InterPro" id="IPR013099">
    <property type="entry name" value="K_chnl_dom"/>
</dbReference>
<dbReference type="GO" id="GO:0005886">
    <property type="term" value="C:plasma membrane"/>
    <property type="evidence" value="ECO:0007669"/>
    <property type="project" value="TreeGrafter"/>
</dbReference>
<dbReference type="Gene3D" id="1.10.287.70">
    <property type="match status" value="2"/>
</dbReference>
<dbReference type="PANTHER" id="PTHR11003">
    <property type="entry name" value="POTASSIUM CHANNEL, SUBFAMILY K"/>
    <property type="match status" value="1"/>
</dbReference>
<feature type="transmembrane region" description="Helical" evidence="9">
    <location>
        <begin position="352"/>
        <end position="377"/>
    </location>
</feature>
<sequence length="812" mass="89262">MSTPLPPPGAPLLYPEASLQTLGTTNGAPLTGQPQKTKTSKMYDRMKVWKAIAVNFVVITLLTGIVFVYTLVGGIIINALEDDAARTECERFSQQVVDQGFNAAQLAWLAGHDIPYTYEGSSTEWDLLGGQFFAMTLVTTIGYGHTSAITTAARVFIVFYSFVGILLAGYCLITIGKHMFRLVGNCLLLFLDIFLSIDFGEGTATVMRNKIGPLFEEVDEDGTGTLDLLEVRHILWKLDDNHNEDNKPDWETVCKVATEGDQDRSGDIDKEEFPQVVKEFAKILAAKKEEEQNSVLIFKVLVLVAWVCAGAAFYADVCDCIGNYGIAAYFTFITLTTIGTGDYSPCSDGCRIFWFFHTAWGLGMMTVVISVVATHIVKFVNTAKGQKLELSPWYTHHVRLDTMKKGARKIQLPLRVLRSVIIIMVYVVIGAAIFKAFEYDLEQDDLQTLQADIASQGFTASQLEWVNSQFSFDTNWDFSGAMRYSFEVITTIGYGAYAPQSSGAQAFVVVYAIGGLGVLGLQLGTLGEAVVMATALIFDLVGLITGKAKFSSKLDRRMLDCLDKVLDNFEDLKSGYKEIPTAELRRRVLALPDCDVNEDALDKVLELVDKGLGKTTNGSIDPRNASIVLARLYREVYVRLKFRELLGSMLAFAILYGISIPIYDAMEDWNAGEAAWFLYITFSTIGLGDYTPSTTGGEIYLYFYVLASIGLLSVFIVSLVVTVGDLVGKLRKGKAKKGTEPKGSNAKVGPYDYPSLSSMGPMPSPATPYQPTVYQSSFPSSGAMPSFPVAQPLGYQPAPSYFSPYTVPYSWY</sequence>
<dbReference type="InterPro" id="IPR002048">
    <property type="entry name" value="EF_hand_dom"/>
</dbReference>
<feature type="transmembrane region" description="Helical" evidence="9">
    <location>
        <begin position="155"/>
        <end position="176"/>
    </location>
</feature>
<dbReference type="InterPro" id="IPR018247">
    <property type="entry name" value="EF_Hand_1_Ca_BS"/>
</dbReference>
<feature type="transmembrane region" description="Helical" evidence="9">
    <location>
        <begin position="321"/>
        <end position="340"/>
    </location>
</feature>
<feature type="domain" description="Potassium channel" evidence="10">
    <location>
        <begin position="302"/>
        <end position="376"/>
    </location>
</feature>
<dbReference type="PRINTS" id="PR01333">
    <property type="entry name" value="2POREKCHANEL"/>
</dbReference>
<evidence type="ECO:0000256" key="9">
    <source>
        <dbReference type="SAM" id="Phobius"/>
    </source>
</evidence>
<feature type="transmembrane region" description="Helical" evidence="9">
    <location>
        <begin position="645"/>
        <end position="663"/>
    </location>
</feature>
<dbReference type="GO" id="GO:0030322">
    <property type="term" value="P:stabilization of membrane potential"/>
    <property type="evidence" value="ECO:0007669"/>
    <property type="project" value="TreeGrafter"/>
</dbReference>
<feature type="domain" description="Potassium channel" evidence="10">
    <location>
        <begin position="654"/>
        <end position="720"/>
    </location>
</feature>
<evidence type="ECO:0000256" key="4">
    <source>
        <dbReference type="ARBA" id="ARBA00022837"/>
    </source>
</evidence>
<keyword evidence="5 9" id="KW-1133">Transmembrane helix</keyword>
<feature type="transmembrane region" description="Helical" evidence="9">
    <location>
        <begin position="699"/>
        <end position="727"/>
    </location>
</feature>
<feature type="domain" description="Potassium channel" evidence="10">
    <location>
        <begin position="108"/>
        <end position="179"/>
    </location>
</feature>
<evidence type="ECO:0000256" key="2">
    <source>
        <dbReference type="ARBA" id="ARBA00022448"/>
    </source>
</evidence>
<gene>
    <name evidence="11" type="ORF">EGYM00163_LOCUS40189</name>
</gene>
<dbReference type="SUPFAM" id="SSF47473">
    <property type="entry name" value="EF-hand"/>
    <property type="match status" value="1"/>
</dbReference>
<proteinExistence type="predicted"/>
<keyword evidence="3 9" id="KW-0812">Transmembrane</keyword>
<dbReference type="GO" id="GO:0005737">
    <property type="term" value="C:cytoplasm"/>
    <property type="evidence" value="ECO:0007669"/>
    <property type="project" value="UniProtKB-ARBA"/>
</dbReference>
<protein>
    <recommendedName>
        <fullName evidence="10">Potassium channel domain-containing protein</fullName>
    </recommendedName>
</protein>
<feature type="transmembrane region" description="Helical" evidence="9">
    <location>
        <begin position="506"/>
        <end position="523"/>
    </location>
</feature>
<name>A0A7S4G8R5_9EUGL</name>
<dbReference type="EMBL" id="HBJA01116840">
    <property type="protein sequence ID" value="CAE0828911.1"/>
    <property type="molecule type" value="Transcribed_RNA"/>
</dbReference>
<keyword evidence="7 9" id="KW-0472">Membrane</keyword>
<feature type="transmembrane region" description="Helical" evidence="9">
    <location>
        <begin position="51"/>
        <end position="77"/>
    </location>
</feature>
<feature type="transmembrane region" description="Helical" evidence="9">
    <location>
        <begin position="296"/>
        <end position="315"/>
    </location>
</feature>